<keyword evidence="3" id="KW-1185">Reference proteome</keyword>
<organism evidence="2 3">
    <name type="scientific">Caenorhabditis nigoni</name>
    <dbReference type="NCBI Taxonomy" id="1611254"/>
    <lineage>
        <taxon>Eukaryota</taxon>
        <taxon>Metazoa</taxon>
        <taxon>Ecdysozoa</taxon>
        <taxon>Nematoda</taxon>
        <taxon>Chromadorea</taxon>
        <taxon>Rhabditida</taxon>
        <taxon>Rhabditina</taxon>
        <taxon>Rhabditomorpha</taxon>
        <taxon>Rhabditoidea</taxon>
        <taxon>Rhabditidae</taxon>
        <taxon>Peloderinae</taxon>
        <taxon>Caenorhabditis</taxon>
    </lineage>
</organism>
<evidence type="ECO:0000313" key="2">
    <source>
        <dbReference type="EMBL" id="PIC31776.1"/>
    </source>
</evidence>
<accession>A0A2G5TXW1</accession>
<name>A0A2G5TXW1_9PELO</name>
<comment type="caution">
    <text evidence="2">The sequence shown here is derived from an EMBL/GenBank/DDBJ whole genome shotgun (WGS) entry which is preliminary data.</text>
</comment>
<feature type="signal peptide" evidence="1">
    <location>
        <begin position="1"/>
        <end position="18"/>
    </location>
</feature>
<sequence>MRWLLLLALLILPSLSNSERYEELKPVTTFHAGHPLERMVTAMWCRNDIHLPDIQDVIAPIREALLTKCGRFFEKFEFPTFLLEKLNLKNTTFLHFSPIFELYS</sequence>
<evidence type="ECO:0000313" key="3">
    <source>
        <dbReference type="Proteomes" id="UP000230233"/>
    </source>
</evidence>
<keyword evidence="1" id="KW-0732">Signal</keyword>
<dbReference type="Proteomes" id="UP000230233">
    <property type="component" value="Chromosome IV"/>
</dbReference>
<dbReference type="EMBL" id="PDUG01000004">
    <property type="protein sequence ID" value="PIC31776.1"/>
    <property type="molecule type" value="Genomic_DNA"/>
</dbReference>
<protein>
    <submittedName>
        <fullName evidence="2">Uncharacterized protein</fullName>
    </submittedName>
</protein>
<feature type="chain" id="PRO_5013875716" evidence="1">
    <location>
        <begin position="19"/>
        <end position="104"/>
    </location>
</feature>
<dbReference type="AlphaFoldDB" id="A0A2G5TXW1"/>
<dbReference type="OrthoDB" id="10331343at2759"/>
<proteinExistence type="predicted"/>
<reference evidence="3" key="1">
    <citation type="submission" date="2017-10" db="EMBL/GenBank/DDBJ databases">
        <title>Rapid genome shrinkage in a self-fertile nematode reveals novel sperm competition proteins.</title>
        <authorList>
            <person name="Yin D."/>
            <person name="Schwarz E.M."/>
            <person name="Thomas C.G."/>
            <person name="Felde R.L."/>
            <person name="Korf I.F."/>
            <person name="Cutter A.D."/>
            <person name="Schartner C.M."/>
            <person name="Ralston E.J."/>
            <person name="Meyer B.J."/>
            <person name="Haag E.S."/>
        </authorList>
    </citation>
    <scope>NUCLEOTIDE SEQUENCE [LARGE SCALE GENOMIC DNA]</scope>
    <source>
        <strain evidence="3">JU1422</strain>
    </source>
</reference>
<gene>
    <name evidence="2" type="primary">Cni-C17E7.9</name>
    <name evidence="2" type="synonym">Cnig_chr_IV.g12356</name>
    <name evidence="2" type="ORF">B9Z55_012356</name>
</gene>
<evidence type="ECO:0000256" key="1">
    <source>
        <dbReference type="SAM" id="SignalP"/>
    </source>
</evidence>